<organism evidence="4 5">
    <name type="scientific">Trinickia symbiotica</name>
    <dbReference type="NCBI Taxonomy" id="863227"/>
    <lineage>
        <taxon>Bacteria</taxon>
        <taxon>Pseudomonadati</taxon>
        <taxon>Pseudomonadota</taxon>
        <taxon>Betaproteobacteria</taxon>
        <taxon>Burkholderiales</taxon>
        <taxon>Burkholderiaceae</taxon>
        <taxon>Trinickia</taxon>
    </lineage>
</organism>
<dbReference type="Proteomes" id="UP000235777">
    <property type="component" value="Unassembled WGS sequence"/>
</dbReference>
<dbReference type="Gene3D" id="3.30.2040.10">
    <property type="entry name" value="PSTPO5379-like domain"/>
    <property type="match status" value="1"/>
</dbReference>
<dbReference type="GO" id="GO:0016829">
    <property type="term" value="F:lyase activity"/>
    <property type="evidence" value="ECO:0007669"/>
    <property type="project" value="UniProtKB-KW"/>
</dbReference>
<sequence length="257" mass="27877">MTPYEFRRAVRNGAFRGPTAGHCGEFAQANLAIMPEAYALAFLRFCNANPKACPLLAVGDPGAYAIDALGRDLDIRTDVPAYNVYREGRLVERVESLSELWQPDFVVFAIGCSFSFEAMLAREGIPLRHVEEGRNVPMYRTTIPNRRAGVFGGELVVSMRPMRGADAIRAVQITSRFPGVHGAPIHIGTPSALGIADLARPDFGDPVTIRDGELPVFWACGVTPQTALMAARLPLAIAHAPGHMLMTDIENTSLAVF</sequence>
<dbReference type="Gene3D" id="3.40.1640.10">
    <property type="entry name" value="PSTPO5379-like"/>
    <property type="match status" value="1"/>
</dbReference>
<proteinExistence type="inferred from homology"/>
<dbReference type="EMBL" id="PNYC01000004">
    <property type="protein sequence ID" value="PMS37399.1"/>
    <property type="molecule type" value="Genomic_DNA"/>
</dbReference>
<evidence type="ECO:0000313" key="5">
    <source>
        <dbReference type="Proteomes" id="UP000235777"/>
    </source>
</evidence>
<comment type="caution">
    <text evidence="4">The sequence shown here is derived from an EMBL/GenBank/DDBJ whole genome shotgun (WGS) entry which is preliminary data.</text>
</comment>
<dbReference type="InterPro" id="IPR016938">
    <property type="entry name" value="UPF0317"/>
</dbReference>
<evidence type="ECO:0000256" key="1">
    <source>
        <dbReference type="ARBA" id="ARBA00007896"/>
    </source>
</evidence>
<dbReference type="HAMAP" id="MF_01830">
    <property type="entry name" value="Hydro_lyase"/>
    <property type="match status" value="1"/>
</dbReference>
<keyword evidence="5" id="KW-1185">Reference proteome</keyword>
<dbReference type="Pfam" id="PF07286">
    <property type="entry name" value="D-Glu_cyclase"/>
    <property type="match status" value="1"/>
</dbReference>
<keyword evidence="2 3" id="KW-0456">Lyase</keyword>
<dbReference type="FunFam" id="3.30.2040.10:FF:000001">
    <property type="entry name" value="D-glutamate cyclase, mitochondrial"/>
    <property type="match status" value="1"/>
</dbReference>
<name>A0A2N7X6M1_9BURK</name>
<dbReference type="OrthoDB" id="149585at2"/>
<dbReference type="PANTHER" id="PTHR32022:SF10">
    <property type="entry name" value="D-GLUTAMATE CYCLASE, MITOCHONDRIAL"/>
    <property type="match status" value="1"/>
</dbReference>
<accession>A0A2N7X6M1</accession>
<dbReference type="SUPFAM" id="SSF160920">
    <property type="entry name" value="PSTPO5379-like"/>
    <property type="match status" value="1"/>
</dbReference>
<dbReference type="RefSeq" id="WP_018440129.1">
    <property type="nucleotide sequence ID" value="NZ_KB890168.1"/>
</dbReference>
<dbReference type="PIRSF" id="PIRSF029755">
    <property type="entry name" value="UCP029755"/>
    <property type="match status" value="1"/>
</dbReference>
<comment type="similarity">
    <text evidence="1 3">Belongs to the D-glutamate cyclase family.</text>
</comment>
<evidence type="ECO:0000256" key="2">
    <source>
        <dbReference type="ARBA" id="ARBA00023239"/>
    </source>
</evidence>
<dbReference type="EC" id="4.2.1.-" evidence="3"/>
<dbReference type="PANTHER" id="PTHR32022">
    <property type="entry name" value="D-GLUTAMATE CYCLASE, MITOCHONDRIAL"/>
    <property type="match status" value="1"/>
</dbReference>
<evidence type="ECO:0000313" key="4">
    <source>
        <dbReference type="EMBL" id="PMS37399.1"/>
    </source>
</evidence>
<protein>
    <recommendedName>
        <fullName evidence="3">Putative hydro-lyase C0Z20_08830</fullName>
        <ecNumber evidence="3">4.2.1.-</ecNumber>
    </recommendedName>
</protein>
<evidence type="ECO:0000256" key="3">
    <source>
        <dbReference type="HAMAP-Rule" id="MF_01830"/>
    </source>
</evidence>
<dbReference type="InterPro" id="IPR009906">
    <property type="entry name" value="D-Glu_cyclase"/>
</dbReference>
<dbReference type="AlphaFoldDB" id="A0A2N7X6M1"/>
<dbReference type="STRING" id="863227.GCA_000373005_01576"/>
<dbReference type="InterPro" id="IPR038021">
    <property type="entry name" value="Putative_hydro-lyase"/>
</dbReference>
<dbReference type="NCBIfam" id="NF003969">
    <property type="entry name" value="PRK05463.1"/>
    <property type="match status" value="1"/>
</dbReference>
<reference evidence="4 5" key="1">
    <citation type="submission" date="2018-01" db="EMBL/GenBank/DDBJ databases">
        <title>Whole genome analyses suggest that Burkholderia sensu lato contains two further novel genera in the rhizoxinica-symbiotica group Mycetohabitans gen. nov., and Trinickia gen. nov.: implications for the evolution of diazotrophy and nodulation in the Burkholderiaceae.</title>
        <authorList>
            <person name="Estrada-de los Santos P."/>
            <person name="Palmer M."/>
            <person name="Chavez-Ramirez B."/>
            <person name="Beukes C."/>
            <person name="Steenkamp E.T."/>
            <person name="Hirsch A.M."/>
            <person name="Manyaka P."/>
            <person name="Maluk M."/>
            <person name="Lafos M."/>
            <person name="Crook M."/>
            <person name="Gross E."/>
            <person name="Simon M.F."/>
            <person name="Bueno dos Reis Junior F."/>
            <person name="Poole P.S."/>
            <person name="Venter S.N."/>
            <person name="James E.K."/>
        </authorList>
    </citation>
    <scope>NUCLEOTIDE SEQUENCE [LARGE SCALE GENOMIC DNA]</scope>
    <source>
        <strain evidence="4 5">JPY 581</strain>
    </source>
</reference>
<gene>
    <name evidence="4" type="ORF">C0Z20_08830</name>
</gene>